<evidence type="ECO:0000313" key="3">
    <source>
        <dbReference type="EMBL" id="CAF3699096.1"/>
    </source>
</evidence>
<evidence type="ECO:0000313" key="2">
    <source>
        <dbReference type="EMBL" id="CAF1139214.1"/>
    </source>
</evidence>
<evidence type="ECO:0000313" key="5">
    <source>
        <dbReference type="Proteomes" id="UP000663829"/>
    </source>
</evidence>
<organism evidence="1 5">
    <name type="scientific">Didymodactylos carnosus</name>
    <dbReference type="NCBI Taxonomy" id="1234261"/>
    <lineage>
        <taxon>Eukaryota</taxon>
        <taxon>Metazoa</taxon>
        <taxon>Spiralia</taxon>
        <taxon>Gnathifera</taxon>
        <taxon>Rotifera</taxon>
        <taxon>Eurotatoria</taxon>
        <taxon>Bdelloidea</taxon>
        <taxon>Philodinida</taxon>
        <taxon>Philodinidae</taxon>
        <taxon>Didymodactylos</taxon>
    </lineage>
</organism>
<dbReference type="Proteomes" id="UP000681722">
    <property type="component" value="Unassembled WGS sequence"/>
</dbReference>
<dbReference type="AlphaFoldDB" id="A0A814ATF4"/>
<evidence type="ECO:0000313" key="4">
    <source>
        <dbReference type="EMBL" id="CAF3932038.1"/>
    </source>
</evidence>
<protein>
    <submittedName>
        <fullName evidence="1">Uncharacterized protein</fullName>
    </submittedName>
</protein>
<dbReference type="Proteomes" id="UP000663829">
    <property type="component" value="Unassembled WGS sequence"/>
</dbReference>
<dbReference type="Gene3D" id="3.50.50.60">
    <property type="entry name" value="FAD/NAD(P)-binding domain"/>
    <property type="match status" value="1"/>
</dbReference>
<dbReference type="EMBL" id="CAJNOQ010001793">
    <property type="protein sequence ID" value="CAF0919555.1"/>
    <property type="molecule type" value="Genomic_DNA"/>
</dbReference>
<evidence type="ECO:0000313" key="1">
    <source>
        <dbReference type="EMBL" id="CAF0919555.1"/>
    </source>
</evidence>
<gene>
    <name evidence="1" type="ORF">GPM918_LOCUS9577</name>
    <name evidence="2" type="ORF">OVA965_LOCUS21041</name>
    <name evidence="3" type="ORF">SRO942_LOCUS9578</name>
    <name evidence="4" type="ORF">TMI583_LOCUS21600</name>
</gene>
<reference evidence="1" key="1">
    <citation type="submission" date="2021-02" db="EMBL/GenBank/DDBJ databases">
        <authorList>
            <person name="Nowell W R."/>
        </authorList>
    </citation>
    <scope>NUCLEOTIDE SEQUENCE</scope>
</reference>
<dbReference type="SUPFAM" id="SSF51905">
    <property type="entry name" value="FAD/NAD(P)-binding domain"/>
    <property type="match status" value="1"/>
</dbReference>
<dbReference type="EMBL" id="CAJOBA010025675">
    <property type="protein sequence ID" value="CAF3932038.1"/>
    <property type="molecule type" value="Genomic_DNA"/>
</dbReference>
<name>A0A814ATF4_9BILA</name>
<dbReference type="Gene3D" id="3.30.9.10">
    <property type="entry name" value="D-Amino Acid Oxidase, subunit A, domain 2"/>
    <property type="match status" value="1"/>
</dbReference>
<proteinExistence type="predicted"/>
<accession>A0A814ATF4</accession>
<dbReference type="EMBL" id="CAJOBC010001793">
    <property type="protein sequence ID" value="CAF3699096.1"/>
    <property type="molecule type" value="Genomic_DNA"/>
</dbReference>
<comment type="caution">
    <text evidence="1">The sequence shown here is derived from an EMBL/GenBank/DDBJ whole genome shotgun (WGS) entry which is preliminary data.</text>
</comment>
<dbReference type="Proteomes" id="UP000677228">
    <property type="component" value="Unassembled WGS sequence"/>
</dbReference>
<dbReference type="InterPro" id="IPR036188">
    <property type="entry name" value="FAD/NAD-bd_sf"/>
</dbReference>
<dbReference type="EMBL" id="CAJNOK010011399">
    <property type="protein sequence ID" value="CAF1139214.1"/>
    <property type="molecule type" value="Genomic_DNA"/>
</dbReference>
<dbReference type="Proteomes" id="UP000682733">
    <property type="component" value="Unassembled WGS sequence"/>
</dbReference>
<sequence>MFGENVKIRIFEGRWLARDGEIMWNSRRREQVVTLQDHVIEQMPTYIQEGLFKNINERVWPTSRNIPIREVEDRLFELIQPFVKSEIIELIPENLHEQSECLIKGDFDLLLGADGAESFVRNYCNIGVFVEGIEYACGVAYNIPEQVEPSDEPLHQALNCILTISQTRYLVNSSTSRQGFLNIRLTKVEYAELEKSLKSIQINHNGILDLYNLDQCPYSPIWTIIRQGLAFFRIGQKYVKRVQPIEIKVRHAAIAVRELKYQQEKNYKTALAFLAGDSLMNVHFWPGRGMNSGMKAAVALARNILTVCTNPTNNQIQIQTPLKFLDFLTYEGFMARLRAREQQGRSLRVLNNPIDSALEQSYNSLRSMEFEVYKEQLETKLRETRNRLENREDWPHSPKHHVSDEDIHRATNRIIYTAVQELNLANPWPTREMSGQEVLIQDTYPNETIHYFTVPTKILVPKPSLSTRTANIHRRIIILWIKTEAKHELLINSIENSPKFLSTVPAFRRNELHVVRSITEITQWLNDRKTLVNLPITRFKVIIDQQPTSLELVELVRTYAKHAPILIFTKEEETITLDFPNILLTHLVVDIYEFVELTVDPQWKEGLSAEKSIN</sequence>
<keyword evidence="5" id="KW-1185">Reference proteome</keyword>
<dbReference type="OrthoDB" id="10045821at2759"/>